<reference evidence="2" key="1">
    <citation type="journal article" date="2015" name="Genome Announc.">
        <title>Genome sequence of the AIDS-associated pathogen Penicillium marneffei (ATCC18224) and its near taxonomic relative Talaromyces stipitatus (ATCC10500).</title>
        <authorList>
            <person name="Nierman W.C."/>
            <person name="Fedorova-Abrams N.D."/>
            <person name="Andrianopoulos A."/>
        </authorList>
    </citation>
    <scope>NUCLEOTIDE SEQUENCE [LARGE SCALE GENOMIC DNA]</scope>
    <source>
        <strain evidence="2">ATCC 10500 / CBS 375.48 / QM 6759 / NRRL 1006</strain>
    </source>
</reference>
<keyword evidence="2" id="KW-1185">Reference proteome</keyword>
<dbReference type="EMBL" id="EQ962653">
    <property type="protein sequence ID" value="EED21205.1"/>
    <property type="molecule type" value="Genomic_DNA"/>
</dbReference>
<name>B8M0A8_TALSN</name>
<dbReference type="HOGENOM" id="CLU_1099123_0_0_1"/>
<dbReference type="AlphaFoldDB" id="B8M0A8"/>
<evidence type="ECO:0000313" key="1">
    <source>
        <dbReference type="EMBL" id="EED21205.1"/>
    </source>
</evidence>
<dbReference type="InParanoid" id="B8M0A8"/>
<evidence type="ECO:0008006" key="3">
    <source>
        <dbReference type="Google" id="ProtNLM"/>
    </source>
</evidence>
<dbReference type="Proteomes" id="UP000001745">
    <property type="component" value="Unassembled WGS sequence"/>
</dbReference>
<gene>
    <name evidence="1" type="ORF">TSTA_084360</name>
</gene>
<proteinExistence type="predicted"/>
<dbReference type="RefSeq" id="XP_002478168.1">
    <property type="nucleotide sequence ID" value="XM_002478123.1"/>
</dbReference>
<organism evidence="1 2">
    <name type="scientific">Talaromyces stipitatus (strain ATCC 10500 / CBS 375.48 / QM 6759 / NRRL 1006)</name>
    <name type="common">Penicillium stipitatum</name>
    <dbReference type="NCBI Taxonomy" id="441959"/>
    <lineage>
        <taxon>Eukaryota</taxon>
        <taxon>Fungi</taxon>
        <taxon>Dikarya</taxon>
        <taxon>Ascomycota</taxon>
        <taxon>Pezizomycotina</taxon>
        <taxon>Eurotiomycetes</taxon>
        <taxon>Eurotiomycetidae</taxon>
        <taxon>Eurotiales</taxon>
        <taxon>Trichocomaceae</taxon>
        <taxon>Talaromyces</taxon>
        <taxon>Talaromyces sect. Talaromyces</taxon>
    </lineage>
</organism>
<dbReference type="OrthoDB" id="4958164at2759"/>
<protein>
    <recommendedName>
        <fullName evidence="3">MADS-box domain-containing protein</fullName>
    </recommendedName>
</protein>
<dbReference type="eggNOG" id="ENOG502T7N4">
    <property type="taxonomic scope" value="Eukaryota"/>
</dbReference>
<evidence type="ECO:0000313" key="2">
    <source>
        <dbReference type="Proteomes" id="UP000001745"/>
    </source>
</evidence>
<dbReference type="GeneID" id="8101529"/>
<dbReference type="OMA" id="ELAYHQE"/>
<accession>B8M0A8</accession>
<sequence length="253" mass="29103">MDAQRINHQQAVARRRKTVFRKLRQLCLQYNYKAVVLIADEQGNNQWLYKTHDQIPGLEQIQEHPRTKNNNDDFLPLTSADTVDSADNRHQLDLLRALTPPTFNKMSPDIIITPIKHALYQQGHKTTDIERLPSILQESKNEPPPTIVDLLRENGRLRQELAYHQELSTALMDVLESTKLARRILDEALLEMPYFPDAQNALAVLKGKFSSAYSVIKEGLRKSSYKISSSESRLLEFFGITFDDTEGRDFTII</sequence>
<dbReference type="VEuPathDB" id="FungiDB:TSTA_084360"/>